<comment type="caution">
    <text evidence="3">The sequence shown here is derived from an EMBL/GenBank/DDBJ whole genome shotgun (WGS) entry which is preliminary data.</text>
</comment>
<proteinExistence type="predicted"/>
<feature type="compositionally biased region" description="Low complexity" evidence="1">
    <location>
        <begin position="10"/>
        <end position="19"/>
    </location>
</feature>
<feature type="region of interest" description="Disordered" evidence="1">
    <location>
        <begin position="1"/>
        <end position="35"/>
    </location>
</feature>
<name>A0ABQ3T904_9ACTN</name>
<evidence type="ECO:0000256" key="1">
    <source>
        <dbReference type="SAM" id="MobiDB-lite"/>
    </source>
</evidence>
<dbReference type="Proteomes" id="UP000608522">
    <property type="component" value="Unassembled WGS sequence"/>
</dbReference>
<dbReference type="RefSeq" id="WP_202199024.1">
    <property type="nucleotide sequence ID" value="NZ_BAAATO010000019.1"/>
</dbReference>
<protein>
    <recommendedName>
        <fullName evidence="2">MoxR-vWA-beta-propeller ternary system domain-containing protein</fullName>
    </recommendedName>
</protein>
<gene>
    <name evidence="3" type="ORF">Sspor_24410</name>
</gene>
<keyword evidence="4" id="KW-1185">Reference proteome</keyword>
<evidence type="ECO:0000259" key="2">
    <source>
        <dbReference type="Pfam" id="PF19921"/>
    </source>
</evidence>
<evidence type="ECO:0000313" key="4">
    <source>
        <dbReference type="Proteomes" id="UP000608522"/>
    </source>
</evidence>
<accession>A0ABQ3T904</accession>
<feature type="region of interest" description="Disordered" evidence="1">
    <location>
        <begin position="149"/>
        <end position="178"/>
    </location>
</feature>
<sequence>MTADRPAPPASASASAPASAPAPAPSPSFPLRWERREPPLQASAVLAVGDAVPGLAAAALERIRDGARLGVLADDGPGLPAADRALLVLGAEADLPWADGARYLGRDAGLLVPTTARPAPAATLWRRAVGAAEGQLCVLVPGRALVADPPAPVTSPDALEAFTRPEGTGPDHAGGGAR</sequence>
<reference evidence="4" key="1">
    <citation type="submission" date="2023-07" db="EMBL/GenBank/DDBJ databases">
        <title>Whole genome shotgun sequence of Streptomyces spororaveus NBRC 15456.</title>
        <authorList>
            <person name="Komaki H."/>
            <person name="Tamura T."/>
        </authorList>
    </citation>
    <scope>NUCLEOTIDE SEQUENCE [LARGE SCALE GENOMIC DNA]</scope>
    <source>
        <strain evidence="4">NBRC 15456</strain>
    </source>
</reference>
<dbReference type="EMBL" id="BNED01000005">
    <property type="protein sequence ID" value="GHI76880.1"/>
    <property type="molecule type" value="Genomic_DNA"/>
</dbReference>
<feature type="domain" description="MoxR-vWA-beta-propeller ternary system" evidence="2">
    <location>
        <begin position="31"/>
        <end position="139"/>
    </location>
</feature>
<dbReference type="InterPro" id="IPR045548">
    <property type="entry name" value="bpX5"/>
</dbReference>
<organism evidence="3 4">
    <name type="scientific">Streptomyces spororaveus</name>
    <dbReference type="NCBI Taxonomy" id="284039"/>
    <lineage>
        <taxon>Bacteria</taxon>
        <taxon>Bacillati</taxon>
        <taxon>Actinomycetota</taxon>
        <taxon>Actinomycetes</taxon>
        <taxon>Kitasatosporales</taxon>
        <taxon>Streptomycetaceae</taxon>
        <taxon>Streptomyces</taxon>
    </lineage>
</organism>
<dbReference type="Pfam" id="PF19921">
    <property type="entry name" value="bpX5"/>
    <property type="match status" value="1"/>
</dbReference>
<evidence type="ECO:0000313" key="3">
    <source>
        <dbReference type="EMBL" id="GHI76880.1"/>
    </source>
</evidence>